<reference evidence="4 5" key="1">
    <citation type="submission" date="2017-05" db="EMBL/GenBank/DDBJ databases">
        <authorList>
            <person name="Varghese N."/>
            <person name="Submissions S."/>
        </authorList>
    </citation>
    <scope>NUCLEOTIDE SEQUENCE [LARGE SCALE GENOMIC DNA]</scope>
    <source>
        <strain evidence="4 5">DSM 46834</strain>
    </source>
</reference>
<name>A0A521EY92_9ACTN</name>
<dbReference type="InterPro" id="IPR005543">
    <property type="entry name" value="PASTA_dom"/>
</dbReference>
<dbReference type="EMBL" id="FXTJ01000006">
    <property type="protein sequence ID" value="SMO88411.1"/>
    <property type="molecule type" value="Genomic_DNA"/>
</dbReference>
<proteinExistence type="predicted"/>
<feature type="domain" description="PASTA" evidence="3">
    <location>
        <begin position="113"/>
        <end position="191"/>
    </location>
</feature>
<dbReference type="Gene3D" id="3.30.10.20">
    <property type="match status" value="1"/>
</dbReference>
<feature type="region of interest" description="Disordered" evidence="1">
    <location>
        <begin position="85"/>
        <end position="113"/>
    </location>
</feature>
<dbReference type="Proteomes" id="UP000317484">
    <property type="component" value="Unassembled WGS sequence"/>
</dbReference>
<feature type="transmembrane region" description="Helical" evidence="2">
    <location>
        <begin position="44"/>
        <end position="62"/>
    </location>
</feature>
<keyword evidence="5" id="KW-1185">Reference proteome</keyword>
<feature type="compositionally biased region" description="Pro residues" evidence="1">
    <location>
        <begin position="23"/>
        <end position="32"/>
    </location>
</feature>
<organism evidence="4 5">
    <name type="scientific">Geodermatophilus aquaeductus</name>
    <dbReference type="NCBI Taxonomy" id="1564161"/>
    <lineage>
        <taxon>Bacteria</taxon>
        <taxon>Bacillati</taxon>
        <taxon>Actinomycetota</taxon>
        <taxon>Actinomycetes</taxon>
        <taxon>Geodermatophilales</taxon>
        <taxon>Geodermatophilaceae</taxon>
        <taxon>Geodermatophilus</taxon>
    </lineage>
</organism>
<evidence type="ECO:0000256" key="2">
    <source>
        <dbReference type="SAM" id="Phobius"/>
    </source>
</evidence>
<keyword evidence="2" id="KW-1133">Transmembrane helix</keyword>
<evidence type="ECO:0000259" key="3">
    <source>
        <dbReference type="PROSITE" id="PS51178"/>
    </source>
</evidence>
<keyword evidence="2" id="KW-0472">Membrane</keyword>
<dbReference type="AlphaFoldDB" id="A0A521EY92"/>
<keyword evidence="2" id="KW-0812">Transmembrane</keyword>
<accession>A0A521EY92</accession>
<evidence type="ECO:0000313" key="4">
    <source>
        <dbReference type="EMBL" id="SMO88411.1"/>
    </source>
</evidence>
<dbReference type="RefSeq" id="WP_142459453.1">
    <property type="nucleotide sequence ID" value="NZ_FXTJ01000006.1"/>
</dbReference>
<sequence>MTQPPPGHPTGPPNGQIWSVPQGPTPGFPPPVPPKQTPVYLRPWFAVLALVLVVGAIGSALGGGDDEETAPAAAATTTVTQTVTATPSAQPVVPPVASTPPPAVAPSTTTAPAPPPAPVVDFAMPSVVGMNLQDAQNLIQTHGVFLSLSHDLLGTRNQLVDSNWKVCDQNVPAGQRVSGDAEGAIDLGVVKLEESCP</sequence>
<evidence type="ECO:0000256" key="1">
    <source>
        <dbReference type="SAM" id="MobiDB-lite"/>
    </source>
</evidence>
<feature type="compositionally biased region" description="Pro residues" evidence="1">
    <location>
        <begin position="1"/>
        <end position="12"/>
    </location>
</feature>
<feature type="region of interest" description="Disordered" evidence="1">
    <location>
        <begin position="1"/>
        <end position="32"/>
    </location>
</feature>
<evidence type="ECO:0000313" key="5">
    <source>
        <dbReference type="Proteomes" id="UP000317484"/>
    </source>
</evidence>
<dbReference type="PROSITE" id="PS51178">
    <property type="entry name" value="PASTA"/>
    <property type="match status" value="1"/>
</dbReference>
<protein>
    <submittedName>
        <fullName evidence="4">PASTA domain-containing protein</fullName>
    </submittedName>
</protein>
<gene>
    <name evidence="4" type="ORF">SAMN06273567_106103</name>
</gene>
<feature type="compositionally biased region" description="Pro residues" evidence="1">
    <location>
        <begin position="92"/>
        <end position="104"/>
    </location>
</feature>